<gene>
    <name evidence="2" type="ORF">QNI22_20630</name>
</gene>
<organism evidence="2 3">
    <name type="scientific">Xanthocytophaga agilis</name>
    <dbReference type="NCBI Taxonomy" id="3048010"/>
    <lineage>
        <taxon>Bacteria</taxon>
        <taxon>Pseudomonadati</taxon>
        <taxon>Bacteroidota</taxon>
        <taxon>Cytophagia</taxon>
        <taxon>Cytophagales</taxon>
        <taxon>Rhodocytophagaceae</taxon>
        <taxon>Xanthocytophaga</taxon>
    </lineage>
</organism>
<protein>
    <submittedName>
        <fullName evidence="2">NAD(P)H-binding protein</fullName>
    </submittedName>
</protein>
<evidence type="ECO:0000259" key="1">
    <source>
        <dbReference type="Pfam" id="PF13460"/>
    </source>
</evidence>
<dbReference type="InterPro" id="IPR016040">
    <property type="entry name" value="NAD(P)-bd_dom"/>
</dbReference>
<keyword evidence="3" id="KW-1185">Reference proteome</keyword>
<dbReference type="Proteomes" id="UP001232063">
    <property type="component" value="Unassembled WGS sequence"/>
</dbReference>
<dbReference type="Pfam" id="PF13460">
    <property type="entry name" value="NAD_binding_10"/>
    <property type="match status" value="1"/>
</dbReference>
<evidence type="ECO:0000313" key="2">
    <source>
        <dbReference type="EMBL" id="MDJ1503087.1"/>
    </source>
</evidence>
<dbReference type="GO" id="GO:0016646">
    <property type="term" value="F:oxidoreductase activity, acting on the CH-NH group of donors, NAD or NADP as acceptor"/>
    <property type="evidence" value="ECO:0007669"/>
    <property type="project" value="TreeGrafter"/>
</dbReference>
<accession>A0AAE3UH57</accession>
<dbReference type="PANTHER" id="PTHR43355">
    <property type="entry name" value="FLAVIN REDUCTASE (NADPH)"/>
    <property type="match status" value="1"/>
</dbReference>
<dbReference type="AlphaFoldDB" id="A0AAE3UH57"/>
<dbReference type="SUPFAM" id="SSF51735">
    <property type="entry name" value="NAD(P)-binding Rossmann-fold domains"/>
    <property type="match status" value="1"/>
</dbReference>
<dbReference type="Gene3D" id="3.40.50.720">
    <property type="entry name" value="NAD(P)-binding Rossmann-like Domain"/>
    <property type="match status" value="1"/>
</dbReference>
<dbReference type="RefSeq" id="WP_314513561.1">
    <property type="nucleotide sequence ID" value="NZ_JASJOU010000007.1"/>
</dbReference>
<reference evidence="2" key="1">
    <citation type="submission" date="2023-05" db="EMBL/GenBank/DDBJ databases">
        <authorList>
            <person name="Zhang X."/>
        </authorList>
    </citation>
    <scope>NUCLEOTIDE SEQUENCE</scope>
    <source>
        <strain evidence="2">BD1B2-1</strain>
    </source>
</reference>
<sequence>MHKVAIIGSTGMLGQPVTKAFIEQGFEVSLLVRNSRKASNIFGSAVRLVEGDIKNADSIKELLQEGQDALYLNLSVTPKSRKKDFQPEREGLQTILAVAKQSSVSHIGYLSSLVHFYQGHNGFNWWVFEIKEKAVQSIKESGLSYSIFYPSTFMESFDKGAYRQGNRINLAGNSLFPMYLIAGKDYARQVVKAFTINNGSQDYIVQGLEGFTADEAARIVADNYSKAKIYILKLPMKVLRFLGKFSNTLNYGANIIEALNQYPEKFEAQRTWDLLGKPEITLAEYARNS</sequence>
<name>A0AAE3UH57_9BACT</name>
<feature type="domain" description="NAD(P)-binding" evidence="1">
    <location>
        <begin position="8"/>
        <end position="167"/>
    </location>
</feature>
<dbReference type="InterPro" id="IPR051606">
    <property type="entry name" value="Polyketide_Oxido-like"/>
</dbReference>
<proteinExistence type="predicted"/>
<evidence type="ECO:0000313" key="3">
    <source>
        <dbReference type="Proteomes" id="UP001232063"/>
    </source>
</evidence>
<dbReference type="PANTHER" id="PTHR43355:SF2">
    <property type="entry name" value="FLAVIN REDUCTASE (NADPH)"/>
    <property type="match status" value="1"/>
</dbReference>
<dbReference type="InterPro" id="IPR036291">
    <property type="entry name" value="NAD(P)-bd_dom_sf"/>
</dbReference>
<comment type="caution">
    <text evidence="2">The sequence shown here is derived from an EMBL/GenBank/DDBJ whole genome shotgun (WGS) entry which is preliminary data.</text>
</comment>
<dbReference type="EMBL" id="JASJOU010000007">
    <property type="protein sequence ID" value="MDJ1503087.1"/>
    <property type="molecule type" value="Genomic_DNA"/>
</dbReference>